<gene>
    <name evidence="1" type="ORF">A994_00155</name>
</gene>
<protein>
    <submittedName>
        <fullName evidence="1">Uncharacterized protein</fullName>
    </submittedName>
</protein>
<proteinExistence type="predicted"/>
<sequence>MASIPGLPDFILPFLILEGPYLNAIFEIHLNVEKRNAGMGIENLEVFTCIFNFLAFIIPPKIVEFLKVPYLVIQ</sequence>
<organism evidence="1 2">
    <name type="scientific">Methanobacterium formicicum (strain DSM 3637 / PP1)</name>
    <dbReference type="NCBI Taxonomy" id="1204725"/>
    <lineage>
        <taxon>Archaea</taxon>
        <taxon>Methanobacteriati</taxon>
        <taxon>Methanobacteriota</taxon>
        <taxon>Methanomada group</taxon>
        <taxon>Methanobacteria</taxon>
        <taxon>Methanobacteriales</taxon>
        <taxon>Methanobacteriaceae</taxon>
        <taxon>Methanobacterium</taxon>
    </lineage>
</organism>
<dbReference type="EMBL" id="AMPO01000001">
    <property type="protein sequence ID" value="EKF86651.1"/>
    <property type="molecule type" value="Genomic_DNA"/>
</dbReference>
<name>K2QEX7_METFP</name>
<keyword evidence="2" id="KW-1185">Reference proteome</keyword>
<evidence type="ECO:0000313" key="2">
    <source>
        <dbReference type="Proteomes" id="UP000007360"/>
    </source>
</evidence>
<reference evidence="1 2" key="1">
    <citation type="journal article" date="2012" name="J. Bacteriol.">
        <title>Draft genome sequence of Methanobacterium formicicum DSM 3637, an archaebacterium isolated from the methane producer amoeba Pelomyxa palustris.</title>
        <authorList>
            <person name="Gutierrez G."/>
        </authorList>
    </citation>
    <scope>NUCLEOTIDE SEQUENCE [LARGE SCALE GENOMIC DNA]</scope>
    <source>
        <strain evidence="2">DSM 3637 / PP1</strain>
    </source>
</reference>
<evidence type="ECO:0000313" key="1">
    <source>
        <dbReference type="EMBL" id="EKF86651.1"/>
    </source>
</evidence>
<comment type="caution">
    <text evidence="1">The sequence shown here is derived from an EMBL/GenBank/DDBJ whole genome shotgun (WGS) entry which is preliminary data.</text>
</comment>
<accession>K2QEX7</accession>
<dbReference type="Proteomes" id="UP000007360">
    <property type="component" value="Unassembled WGS sequence"/>
</dbReference>
<dbReference type="AlphaFoldDB" id="K2QEX7"/>